<accession>A0A0B1S6J4</accession>
<keyword evidence="5" id="KW-0732">Signal</keyword>
<dbReference type="OrthoDB" id="5794840at2759"/>
<evidence type="ECO:0000256" key="3">
    <source>
        <dbReference type="ARBA" id="ARBA00022525"/>
    </source>
</evidence>
<name>A0A0B1S6J4_OESDE</name>
<dbReference type="Gene3D" id="3.30.30.100">
    <property type="match status" value="1"/>
</dbReference>
<feature type="signal peptide" evidence="5">
    <location>
        <begin position="1"/>
        <end position="20"/>
    </location>
</feature>
<dbReference type="Proteomes" id="UP000053660">
    <property type="component" value="Unassembled WGS sequence"/>
</dbReference>
<sequence length="96" mass="10558">MNHFLLIALIVCAAAVSVEAGCFENWSRCTPQTAFLTGILWKTCEDRCRLCLGKETGKCVKVYNKTCSGGYQCSCSGKDVEPSKKWLVKLTCKLGL</sequence>
<comment type="similarity">
    <text evidence="2">Belongs to the macin family.</text>
</comment>
<dbReference type="GO" id="GO:0006952">
    <property type="term" value="P:defense response"/>
    <property type="evidence" value="ECO:0007669"/>
    <property type="project" value="InterPro"/>
</dbReference>
<keyword evidence="4" id="KW-1015">Disulfide bond</keyword>
<evidence type="ECO:0000256" key="2">
    <source>
        <dbReference type="ARBA" id="ARBA00010366"/>
    </source>
</evidence>
<proteinExistence type="inferred from homology"/>
<organism evidence="6 7">
    <name type="scientific">Oesophagostomum dentatum</name>
    <name type="common">Nodular worm</name>
    <dbReference type="NCBI Taxonomy" id="61180"/>
    <lineage>
        <taxon>Eukaryota</taxon>
        <taxon>Metazoa</taxon>
        <taxon>Ecdysozoa</taxon>
        <taxon>Nematoda</taxon>
        <taxon>Chromadorea</taxon>
        <taxon>Rhabditida</taxon>
        <taxon>Rhabditina</taxon>
        <taxon>Rhabditomorpha</taxon>
        <taxon>Strongyloidea</taxon>
        <taxon>Strongylidae</taxon>
        <taxon>Oesophagostomum</taxon>
    </lineage>
</organism>
<keyword evidence="3" id="KW-0964">Secreted</keyword>
<dbReference type="Pfam" id="PF14865">
    <property type="entry name" value="Macin"/>
    <property type="match status" value="1"/>
</dbReference>
<dbReference type="InterPro" id="IPR029230">
    <property type="entry name" value="Macin"/>
</dbReference>
<dbReference type="GO" id="GO:0005576">
    <property type="term" value="C:extracellular region"/>
    <property type="evidence" value="ECO:0007669"/>
    <property type="project" value="UniProtKB-SubCell"/>
</dbReference>
<evidence type="ECO:0000313" key="6">
    <source>
        <dbReference type="EMBL" id="KHJ79097.1"/>
    </source>
</evidence>
<feature type="chain" id="PRO_5002060774" evidence="5">
    <location>
        <begin position="21"/>
        <end position="96"/>
    </location>
</feature>
<reference evidence="6 7" key="1">
    <citation type="submission" date="2014-03" db="EMBL/GenBank/DDBJ databases">
        <title>Draft genome of the hookworm Oesophagostomum dentatum.</title>
        <authorList>
            <person name="Mitreva M."/>
        </authorList>
    </citation>
    <scope>NUCLEOTIDE SEQUENCE [LARGE SCALE GENOMIC DNA]</scope>
    <source>
        <strain evidence="6 7">OD-Hann</strain>
    </source>
</reference>
<dbReference type="InterPro" id="IPR038456">
    <property type="entry name" value="Macin_sf"/>
</dbReference>
<protein>
    <submittedName>
        <fullName evidence="6">Uncharacterized protein</fullName>
    </submittedName>
</protein>
<evidence type="ECO:0000256" key="4">
    <source>
        <dbReference type="ARBA" id="ARBA00023157"/>
    </source>
</evidence>
<gene>
    <name evidence="6" type="ORF">OESDEN_21265</name>
</gene>
<evidence type="ECO:0000313" key="7">
    <source>
        <dbReference type="Proteomes" id="UP000053660"/>
    </source>
</evidence>
<dbReference type="EMBL" id="KN606984">
    <property type="protein sequence ID" value="KHJ79097.1"/>
    <property type="molecule type" value="Genomic_DNA"/>
</dbReference>
<dbReference type="AlphaFoldDB" id="A0A0B1S6J4"/>
<evidence type="ECO:0000256" key="5">
    <source>
        <dbReference type="SAM" id="SignalP"/>
    </source>
</evidence>
<keyword evidence="7" id="KW-1185">Reference proteome</keyword>
<evidence type="ECO:0000256" key="1">
    <source>
        <dbReference type="ARBA" id="ARBA00004613"/>
    </source>
</evidence>
<comment type="subcellular location">
    <subcellularLocation>
        <location evidence="1">Secreted</location>
    </subcellularLocation>
</comment>